<dbReference type="Gene3D" id="2.170.190.11">
    <property type="entry name" value="Molybdopterin biosynthesis moea protein, domain 3"/>
    <property type="match status" value="1"/>
</dbReference>
<protein>
    <submittedName>
        <fullName evidence="2">Molybdopterin molybdenumtransferase</fullName>
        <ecNumber evidence="2">2.10.1.1</ecNumber>
    </submittedName>
</protein>
<feature type="non-terminal residue" evidence="2">
    <location>
        <position position="158"/>
    </location>
</feature>
<dbReference type="InterPro" id="IPR005110">
    <property type="entry name" value="MoeA_linker/N"/>
</dbReference>
<reference evidence="2" key="1">
    <citation type="submission" date="2018-06" db="EMBL/GenBank/DDBJ databases">
        <authorList>
            <person name="Zhirakovskaya E."/>
        </authorList>
    </citation>
    <scope>NUCLEOTIDE SEQUENCE</scope>
</reference>
<feature type="domain" description="MoeA N-terminal and linker" evidence="1">
    <location>
        <begin position="2"/>
        <end position="154"/>
    </location>
</feature>
<name>A0A3B0RNR5_9ZZZZ</name>
<keyword evidence="2" id="KW-0808">Transferase</keyword>
<dbReference type="EC" id="2.10.1.1" evidence="2"/>
<dbReference type="SUPFAM" id="SSF63882">
    <property type="entry name" value="MoeA N-terminal region -like"/>
    <property type="match status" value="1"/>
</dbReference>
<organism evidence="2">
    <name type="scientific">hydrothermal vent metagenome</name>
    <dbReference type="NCBI Taxonomy" id="652676"/>
    <lineage>
        <taxon>unclassified sequences</taxon>
        <taxon>metagenomes</taxon>
        <taxon>ecological metagenomes</taxon>
    </lineage>
</organism>
<dbReference type="InterPro" id="IPR038987">
    <property type="entry name" value="MoeA-like"/>
</dbReference>
<accession>A0A3B0RNR5</accession>
<dbReference type="PANTHER" id="PTHR10192">
    <property type="entry name" value="MOLYBDOPTERIN BIOSYNTHESIS PROTEIN"/>
    <property type="match status" value="1"/>
</dbReference>
<evidence type="ECO:0000313" key="2">
    <source>
        <dbReference type="EMBL" id="VAV94930.1"/>
    </source>
</evidence>
<dbReference type="InterPro" id="IPR036135">
    <property type="entry name" value="MoeA_linker/N_sf"/>
</dbReference>
<sequence>MITVDDALAQLFSLITPMQNETVPLAQAVGRMLASDAIATRDQPPFSASAMDGYAMRADEVQVGASFDVIGEAAAGHAFDGTCGPGQAIRIFTGAPVPDCVNHVVIQEDVRRDGDRITLTERLNKGANIRPLGCGGRTRDRLRAPRVLRPSSFAMRSS</sequence>
<dbReference type="GO" id="GO:0005829">
    <property type="term" value="C:cytosol"/>
    <property type="evidence" value="ECO:0007669"/>
    <property type="project" value="TreeGrafter"/>
</dbReference>
<dbReference type="GO" id="GO:0061599">
    <property type="term" value="F:molybdopterin molybdotransferase activity"/>
    <property type="evidence" value="ECO:0007669"/>
    <property type="project" value="UniProtKB-EC"/>
</dbReference>
<dbReference type="EMBL" id="UOEG01000127">
    <property type="protein sequence ID" value="VAV94930.1"/>
    <property type="molecule type" value="Genomic_DNA"/>
</dbReference>
<gene>
    <name evidence="2" type="ORF">MNBD_ALPHA07-1111</name>
</gene>
<dbReference type="Pfam" id="PF03453">
    <property type="entry name" value="MoeA_N"/>
    <property type="match status" value="1"/>
</dbReference>
<proteinExistence type="predicted"/>
<dbReference type="GO" id="GO:0006777">
    <property type="term" value="P:Mo-molybdopterin cofactor biosynthetic process"/>
    <property type="evidence" value="ECO:0007669"/>
    <property type="project" value="TreeGrafter"/>
</dbReference>
<dbReference type="AlphaFoldDB" id="A0A3B0RNR5"/>
<evidence type="ECO:0000259" key="1">
    <source>
        <dbReference type="Pfam" id="PF03453"/>
    </source>
</evidence>
<dbReference type="PANTHER" id="PTHR10192:SF5">
    <property type="entry name" value="GEPHYRIN"/>
    <property type="match status" value="1"/>
</dbReference>